<dbReference type="AlphaFoldDB" id="A0A328YC65"/>
<proteinExistence type="predicted"/>
<evidence type="ECO:0000256" key="1">
    <source>
        <dbReference type="SAM" id="SignalP"/>
    </source>
</evidence>
<reference evidence="2 3" key="1">
    <citation type="submission" date="2018-06" db="EMBL/GenBank/DDBJ databases">
        <title>Genomic Encyclopedia of Archaeal and Bacterial Type Strains, Phase II (KMG-II): from individual species to whole genera.</title>
        <authorList>
            <person name="Goeker M."/>
        </authorList>
    </citation>
    <scope>NUCLEOTIDE SEQUENCE [LARGE SCALE GENOMIC DNA]</scope>
    <source>
        <strain evidence="2 3">DSM 25663</strain>
    </source>
</reference>
<gene>
    <name evidence="2" type="ORF">CLV55_107124</name>
</gene>
<dbReference type="NCBIfam" id="TIGR03523">
    <property type="entry name" value="GldN"/>
    <property type="match status" value="1"/>
</dbReference>
<keyword evidence="1" id="KW-0732">Signal</keyword>
<accession>A0A328YC65</accession>
<organism evidence="2 3">
    <name type="scientific">Flavobacterium aciduliphilum</name>
    <dbReference type="NCBI Taxonomy" id="1101402"/>
    <lineage>
        <taxon>Bacteria</taxon>
        <taxon>Pseudomonadati</taxon>
        <taxon>Bacteroidota</taxon>
        <taxon>Flavobacteriia</taxon>
        <taxon>Flavobacteriales</taxon>
        <taxon>Flavobacteriaceae</taxon>
        <taxon>Flavobacterium</taxon>
    </lineage>
</organism>
<keyword evidence="3" id="KW-1185">Reference proteome</keyword>
<name>A0A328YC65_9FLAO</name>
<comment type="caution">
    <text evidence="2">The sequence shown here is derived from an EMBL/GenBank/DDBJ whole genome shotgun (WGS) entry which is preliminary data.</text>
</comment>
<evidence type="ECO:0000313" key="2">
    <source>
        <dbReference type="EMBL" id="RAR71568.1"/>
    </source>
</evidence>
<dbReference type="OrthoDB" id="1141916at2"/>
<feature type="chain" id="PRO_5016250544" evidence="1">
    <location>
        <begin position="24"/>
        <end position="304"/>
    </location>
</feature>
<dbReference type="Pfam" id="PF19841">
    <property type="entry name" value="GldN"/>
    <property type="match status" value="1"/>
</dbReference>
<dbReference type="InterPro" id="IPR019847">
    <property type="entry name" value="Gliding_motility_assoc_GldN"/>
</dbReference>
<feature type="signal peptide" evidence="1">
    <location>
        <begin position="1"/>
        <end position="23"/>
    </location>
</feature>
<protein>
    <submittedName>
        <fullName evidence="2">Protein involved in gliding motility GldN</fullName>
    </submittedName>
</protein>
<sequence length="304" mass="35275">MKLKNFLLVVLSVVGVYSTSAQSNLLNAKTPADIGKKTAAQMESDNDKPLPYGYVHDRDVLMGKTIWELVDIDERINFPLYYPVDTAFVGKDRRSLFAVLLKGIKDGKITEVYGDDYFNTKKTLKDMESVFKFRDTTAAGIDEFNTDIAAYKSGKKVLDKQFINETELDASDITGYKIKGYWYFDKRQSELKYRMLAICPMATEARDKAKGNTDAIELFWVYFPSIRDILHEAKSFNDRNSAMPISFDHLLNSRRFNGVIYKEENVYGDRQVDQYMKDNAQMQLLESERIKEKIRNFEQDMWNY</sequence>
<dbReference type="RefSeq" id="WP_112113420.1">
    <property type="nucleotide sequence ID" value="NZ_QLSZ01000007.1"/>
</dbReference>
<evidence type="ECO:0000313" key="3">
    <source>
        <dbReference type="Proteomes" id="UP000248840"/>
    </source>
</evidence>
<dbReference type="EMBL" id="QLSZ01000007">
    <property type="protein sequence ID" value="RAR71568.1"/>
    <property type="molecule type" value="Genomic_DNA"/>
</dbReference>
<dbReference type="Proteomes" id="UP000248840">
    <property type="component" value="Unassembled WGS sequence"/>
</dbReference>